<reference evidence="1 2" key="1">
    <citation type="submission" date="2018-06" db="EMBL/GenBank/DDBJ databases">
        <title>Genomic insight into two independent archaeal endosymbiosis events.</title>
        <authorList>
            <person name="Lind A.E."/>
            <person name="Lewis W.H."/>
            <person name="Spang A."/>
            <person name="Guy L."/>
            <person name="Embley M.T."/>
            <person name="Ettema T.J.G."/>
        </authorList>
    </citation>
    <scope>NUCLEOTIDE SEQUENCE [LARGE SCALE GENOMIC DNA]</scope>
    <source>
        <strain evidence="1">NOE</strain>
    </source>
</reference>
<dbReference type="AlphaFoldDB" id="A0A366M9T5"/>
<name>A0A366M9T5_9EURY</name>
<dbReference type="Proteomes" id="UP000253099">
    <property type="component" value="Unassembled WGS sequence"/>
</dbReference>
<dbReference type="EMBL" id="NIZT01000030">
    <property type="protein sequence ID" value="RBQ22991.1"/>
    <property type="molecule type" value="Genomic_DNA"/>
</dbReference>
<proteinExistence type="predicted"/>
<sequence length="58" mass="6487">MLCTTINMVCATSITINSTNNILKNVVNNYDTIYLDDRVYNGSNNKNITISKNTTIID</sequence>
<evidence type="ECO:0000313" key="1">
    <source>
        <dbReference type="EMBL" id="RBQ22991.1"/>
    </source>
</evidence>
<keyword evidence="2" id="KW-1185">Reference proteome</keyword>
<evidence type="ECO:0000313" key="2">
    <source>
        <dbReference type="Proteomes" id="UP000253099"/>
    </source>
</evidence>
<gene>
    <name evidence="1" type="ORF">ALNOE001_12630</name>
</gene>
<accession>A0A366M9T5</accession>
<protein>
    <submittedName>
        <fullName evidence="1">Uncharacterized protein</fullName>
    </submittedName>
</protein>
<comment type="caution">
    <text evidence="1">The sequence shown here is derived from an EMBL/GenBank/DDBJ whole genome shotgun (WGS) entry which is preliminary data.</text>
</comment>
<organism evidence="1 2">
    <name type="scientific">Candidatus Methanobinarius endosymbioticus</name>
    <dbReference type="NCBI Taxonomy" id="2006182"/>
    <lineage>
        <taxon>Archaea</taxon>
        <taxon>Methanobacteriati</taxon>
        <taxon>Methanobacteriota</taxon>
        <taxon>Methanomada group</taxon>
        <taxon>Methanobacteria</taxon>
        <taxon>Methanobacteriales</taxon>
        <taxon>Methanobacteriaceae</taxon>
        <taxon>Candidatus Methanobinarius</taxon>
    </lineage>
</organism>